<accession>A0A5K7S7N3</accession>
<reference evidence="1" key="1">
    <citation type="journal article" date="2020" name="Int. J. Syst. Evol. Microbiol.">
        <title>Aquipluma nitroreducens gen. nov. sp. nov., a novel facultatively anaerobic bacterium isolated from a freshwater lake.</title>
        <authorList>
            <person name="Watanabe M."/>
            <person name="Kojima H."/>
            <person name="Fukui M."/>
        </authorList>
    </citation>
    <scope>NUCLEOTIDE SEQUENCE</scope>
    <source>
        <strain evidence="1">MeG22</strain>
    </source>
</reference>
<organism evidence="1 2">
    <name type="scientific">Aquipluma nitroreducens</name>
    <dbReference type="NCBI Taxonomy" id="2010828"/>
    <lineage>
        <taxon>Bacteria</taxon>
        <taxon>Pseudomonadati</taxon>
        <taxon>Bacteroidota</taxon>
        <taxon>Bacteroidia</taxon>
        <taxon>Marinilabiliales</taxon>
        <taxon>Prolixibacteraceae</taxon>
        <taxon>Aquipluma</taxon>
    </lineage>
</organism>
<name>A0A5K7S7N3_9BACT</name>
<dbReference type="EMBL" id="AP018694">
    <property type="protein sequence ID" value="BBE17334.1"/>
    <property type="molecule type" value="Genomic_DNA"/>
</dbReference>
<dbReference type="InterPro" id="IPR023811">
    <property type="entry name" value="CHP04076"/>
</dbReference>
<dbReference type="AlphaFoldDB" id="A0A5K7S7N3"/>
<evidence type="ECO:0008006" key="3">
    <source>
        <dbReference type="Google" id="ProtNLM"/>
    </source>
</evidence>
<protein>
    <recommendedName>
        <fullName evidence="3">TIGR04076 family protein</fullName>
    </recommendedName>
</protein>
<keyword evidence="2" id="KW-1185">Reference proteome</keyword>
<evidence type="ECO:0000313" key="1">
    <source>
        <dbReference type="EMBL" id="BBE17334.1"/>
    </source>
</evidence>
<dbReference type="NCBIfam" id="TIGR04076">
    <property type="entry name" value="TIGR04076 family protein"/>
    <property type="match status" value="1"/>
</dbReference>
<dbReference type="KEGG" id="anf:AQPE_1483"/>
<proteinExistence type="predicted"/>
<sequence length="98" mass="11111">MINRDFVDEYSSLDISDQCLGCHLLTVGQEFLVEDHNNIPEGFCAWAWGDIQKDVTHIMFDGSYPWMKKPGTAISSCSDGLMPVIFKIEKLNETSHEI</sequence>
<dbReference type="Proteomes" id="UP001193389">
    <property type="component" value="Chromosome"/>
</dbReference>
<gene>
    <name evidence="1" type="ORF">AQPE_1483</name>
</gene>
<evidence type="ECO:0000313" key="2">
    <source>
        <dbReference type="Proteomes" id="UP001193389"/>
    </source>
</evidence>